<dbReference type="AlphaFoldDB" id="A0A4R8I8F9"/>
<feature type="transmembrane region" description="Helical" evidence="1">
    <location>
        <begin position="92"/>
        <end position="111"/>
    </location>
</feature>
<proteinExistence type="predicted"/>
<dbReference type="Proteomes" id="UP000295313">
    <property type="component" value="Unassembled WGS sequence"/>
</dbReference>
<gene>
    <name evidence="3" type="ORF">B0I22_2949</name>
</gene>
<keyword evidence="1" id="KW-0812">Transmembrane</keyword>
<evidence type="ECO:0000256" key="1">
    <source>
        <dbReference type="SAM" id="Phobius"/>
    </source>
</evidence>
<feature type="transmembrane region" description="Helical" evidence="1">
    <location>
        <begin position="12"/>
        <end position="30"/>
    </location>
</feature>
<keyword evidence="1" id="KW-1133">Transmembrane helix</keyword>
<feature type="transmembrane region" description="Helical" evidence="1">
    <location>
        <begin position="67"/>
        <end position="85"/>
    </location>
</feature>
<keyword evidence="4" id="KW-1185">Reference proteome</keyword>
<organism evidence="3 4">
    <name type="scientific">Epilithonimonas xixisoli</name>
    <dbReference type="NCBI Taxonomy" id="1476462"/>
    <lineage>
        <taxon>Bacteria</taxon>
        <taxon>Pseudomonadati</taxon>
        <taxon>Bacteroidota</taxon>
        <taxon>Flavobacteriia</taxon>
        <taxon>Flavobacteriales</taxon>
        <taxon>Weeksellaceae</taxon>
        <taxon>Chryseobacterium group</taxon>
        <taxon>Epilithonimonas</taxon>
    </lineage>
</organism>
<dbReference type="PANTHER" id="PTHR36834">
    <property type="entry name" value="MEMBRANE PROTEIN-RELATED"/>
    <property type="match status" value="1"/>
</dbReference>
<reference evidence="3 4" key="1">
    <citation type="submission" date="2019-03" db="EMBL/GenBank/DDBJ databases">
        <title>Genomic Encyclopedia of Type Strains, Phase III (KMG-III): the genomes of soil and plant-associated and newly described type strains.</title>
        <authorList>
            <person name="Whitman W."/>
        </authorList>
    </citation>
    <scope>NUCLEOTIDE SEQUENCE [LARGE SCALE GENOMIC DNA]</scope>
    <source>
        <strain evidence="3 4">CGMCC 1.12802</strain>
    </source>
</reference>
<dbReference type="Pfam" id="PF04892">
    <property type="entry name" value="VanZ"/>
    <property type="match status" value="1"/>
</dbReference>
<dbReference type="InterPro" id="IPR006976">
    <property type="entry name" value="VanZ-like"/>
</dbReference>
<name>A0A4R8I8F9_9FLAO</name>
<dbReference type="OrthoDB" id="9805025at2"/>
<comment type="caution">
    <text evidence="3">The sequence shown here is derived from an EMBL/GenBank/DDBJ whole genome shotgun (WGS) entry which is preliminary data.</text>
</comment>
<evidence type="ECO:0000313" key="4">
    <source>
        <dbReference type="Proteomes" id="UP000295313"/>
    </source>
</evidence>
<dbReference type="InterPro" id="IPR053150">
    <property type="entry name" value="Teicoplanin_resist-assoc"/>
</dbReference>
<dbReference type="PANTHER" id="PTHR36834:SF2">
    <property type="entry name" value="MEMBRANE PROTEIN"/>
    <property type="match status" value="1"/>
</dbReference>
<evidence type="ECO:0000313" key="3">
    <source>
        <dbReference type="EMBL" id="TDX82902.1"/>
    </source>
</evidence>
<keyword evidence="1" id="KW-0472">Membrane</keyword>
<feature type="domain" description="VanZ-like" evidence="2">
    <location>
        <begin position="16"/>
        <end position="136"/>
    </location>
</feature>
<feature type="transmembrane region" description="Helical" evidence="1">
    <location>
        <begin position="123"/>
        <end position="141"/>
    </location>
</feature>
<sequence>MLKKFLNLYYPPLINIYTIWILYMMFFAYGRDSIDSNHYFINSIPFETIYQLIVFSGEYPYENLSNIFGNIILFMPYGFLGILYPKLNSYRYLLVVFLVVINILEFSQYYFNRGFAELDDVMLNTLGMSLGFIIYKKWFIITDK</sequence>
<dbReference type="EMBL" id="SOEO01000003">
    <property type="protein sequence ID" value="TDX82902.1"/>
    <property type="molecule type" value="Genomic_DNA"/>
</dbReference>
<accession>A0A4R8I8F9</accession>
<evidence type="ECO:0000259" key="2">
    <source>
        <dbReference type="Pfam" id="PF04892"/>
    </source>
</evidence>
<protein>
    <submittedName>
        <fullName evidence="3">VanZ like protein</fullName>
    </submittedName>
</protein>
<dbReference type="RefSeq" id="WP_133945816.1">
    <property type="nucleotide sequence ID" value="NZ_SOEO01000003.1"/>
</dbReference>